<dbReference type="Proteomes" id="UP000288096">
    <property type="component" value="Unassembled WGS sequence"/>
</dbReference>
<dbReference type="SUPFAM" id="SSF52540">
    <property type="entry name" value="P-loop containing nucleoside triphosphate hydrolases"/>
    <property type="match status" value="2"/>
</dbReference>
<dbReference type="InterPro" id="IPR050611">
    <property type="entry name" value="ABCF"/>
</dbReference>
<dbReference type="Pfam" id="PF00005">
    <property type="entry name" value="ABC_tran"/>
    <property type="match status" value="2"/>
</dbReference>
<dbReference type="InterPro" id="IPR017871">
    <property type="entry name" value="ABC_transporter-like_CS"/>
</dbReference>
<sequence>MISIENISKSFGGQTLFENAGFRINPRERVGLVGRNGHGKTTLFKMIVGGQSPDSGNIIIPKNYRIGYVQQHLTFSEETVLREGMRGLPRAERDHHWEVEKILMGLGFSETDMTRHPSEFSGGYQVRLNLAKILVSQPDLLLLDEPTNYLDITSIRWIERFLRAWPRELMLITHDRGFMDKVITHTVGIHRQKIRKIEGDTGKYYAQMAQDEEIYEKTRLNDERKRKEIELFISRFRAKARLANMVQSRVKTLDKMEKKDKLAHLKNLDFSFRTKPFKGKNVMAVRDLSFSHDDKKTLISDLNFSVGPRERICIIGKNGKGKTTLLRLLAGSLEAQTGEIVYNPNITRGVYEQTNIQSLVESRTVAEEILYSDEAVDQQIARNIAGAMMFEGDAALKKVSVLSGGEKSRVMLGKLLATPANLLLLDEPTNHLDMESCDALLGAIDNFDGVVIMVTHNEMFLHALAQRLIVFQNDKVYAFEGSYSHFLEKGGWQEEGATGEPAAADNTPETNDDNADAASPKLGKKEMRRLRSEIIKERARVLKPIEKGLAAAENEIDACEKKLEQLNEEMLKASQNQDGPKITELSQVIHTCQSTIDERFEDMETLTEQLEEKGAVFEERLAKLEATGGV</sequence>
<evidence type="ECO:0000256" key="4">
    <source>
        <dbReference type="SAM" id="Coils"/>
    </source>
</evidence>
<feature type="domain" description="ABC transporter" evidence="6">
    <location>
        <begin position="2"/>
        <end position="216"/>
    </location>
</feature>
<dbReference type="Pfam" id="PF12848">
    <property type="entry name" value="ABC_tran_Xtn"/>
    <property type="match status" value="1"/>
</dbReference>
<comment type="caution">
    <text evidence="7">The sequence shown here is derived from an EMBL/GenBank/DDBJ whole genome shotgun (WGS) entry which is preliminary data.</text>
</comment>
<dbReference type="Gene3D" id="3.40.50.300">
    <property type="entry name" value="P-loop containing nucleotide triphosphate hydrolases"/>
    <property type="match status" value="2"/>
</dbReference>
<dbReference type="PROSITE" id="PS50893">
    <property type="entry name" value="ABC_TRANSPORTER_2"/>
    <property type="match status" value="2"/>
</dbReference>
<dbReference type="InterPro" id="IPR003439">
    <property type="entry name" value="ABC_transporter-like_ATP-bd"/>
</dbReference>
<protein>
    <submittedName>
        <fullName evidence="7">ABC transporter ATP-binding protein</fullName>
    </submittedName>
</protein>
<dbReference type="CDD" id="cd03221">
    <property type="entry name" value="ABCF_EF-3"/>
    <property type="match status" value="2"/>
</dbReference>
<evidence type="ECO:0000256" key="3">
    <source>
        <dbReference type="ARBA" id="ARBA00022840"/>
    </source>
</evidence>
<dbReference type="GO" id="GO:0005524">
    <property type="term" value="F:ATP binding"/>
    <property type="evidence" value="ECO:0007669"/>
    <property type="project" value="UniProtKB-KW"/>
</dbReference>
<dbReference type="RefSeq" id="WP_124329921.1">
    <property type="nucleotide sequence ID" value="NZ_BEXT01000001.1"/>
</dbReference>
<feature type="coiled-coil region" evidence="4">
    <location>
        <begin position="549"/>
        <end position="576"/>
    </location>
</feature>
<proteinExistence type="predicted"/>
<name>A0A401G0M9_9BACT</name>
<dbReference type="InterPro" id="IPR003593">
    <property type="entry name" value="AAA+_ATPase"/>
</dbReference>
<organism evidence="7 8">
    <name type="scientific">Desulfonema ishimotonii</name>
    <dbReference type="NCBI Taxonomy" id="45657"/>
    <lineage>
        <taxon>Bacteria</taxon>
        <taxon>Pseudomonadati</taxon>
        <taxon>Thermodesulfobacteriota</taxon>
        <taxon>Desulfobacteria</taxon>
        <taxon>Desulfobacterales</taxon>
        <taxon>Desulfococcaceae</taxon>
        <taxon>Desulfonema</taxon>
    </lineage>
</organism>
<evidence type="ECO:0000313" key="7">
    <source>
        <dbReference type="EMBL" id="GBC62770.1"/>
    </source>
</evidence>
<feature type="domain" description="ABC transporter" evidence="6">
    <location>
        <begin position="283"/>
        <end position="498"/>
    </location>
</feature>
<feature type="region of interest" description="Disordered" evidence="5">
    <location>
        <begin position="495"/>
        <end position="523"/>
    </location>
</feature>
<dbReference type="PANTHER" id="PTHR19211">
    <property type="entry name" value="ATP-BINDING TRANSPORT PROTEIN-RELATED"/>
    <property type="match status" value="1"/>
</dbReference>
<dbReference type="OrthoDB" id="9808609at2"/>
<evidence type="ECO:0000256" key="2">
    <source>
        <dbReference type="ARBA" id="ARBA00022741"/>
    </source>
</evidence>
<evidence type="ECO:0000256" key="1">
    <source>
        <dbReference type="ARBA" id="ARBA00022737"/>
    </source>
</evidence>
<keyword evidence="8" id="KW-1185">Reference proteome</keyword>
<reference evidence="8" key="2">
    <citation type="submission" date="2019-01" db="EMBL/GenBank/DDBJ databases">
        <title>Genome sequence of Desulfonema ishimotonii strain Tokyo 01.</title>
        <authorList>
            <person name="Fukui M."/>
        </authorList>
    </citation>
    <scope>NUCLEOTIDE SEQUENCE [LARGE SCALE GENOMIC DNA]</scope>
    <source>
        <strain evidence="8">Tokyo 01</strain>
    </source>
</reference>
<dbReference type="GO" id="GO:0016887">
    <property type="term" value="F:ATP hydrolysis activity"/>
    <property type="evidence" value="ECO:0007669"/>
    <property type="project" value="InterPro"/>
</dbReference>
<dbReference type="InterPro" id="IPR027417">
    <property type="entry name" value="P-loop_NTPase"/>
</dbReference>
<dbReference type="EMBL" id="BEXT01000001">
    <property type="protein sequence ID" value="GBC62770.1"/>
    <property type="molecule type" value="Genomic_DNA"/>
</dbReference>
<evidence type="ECO:0000256" key="5">
    <source>
        <dbReference type="SAM" id="MobiDB-lite"/>
    </source>
</evidence>
<keyword evidence="1" id="KW-0677">Repeat</keyword>
<dbReference type="PANTHER" id="PTHR19211:SF14">
    <property type="entry name" value="ATP-BINDING CASSETTE SUB-FAMILY F MEMBER 1"/>
    <property type="match status" value="1"/>
</dbReference>
<dbReference type="AlphaFoldDB" id="A0A401G0M9"/>
<dbReference type="InterPro" id="IPR032781">
    <property type="entry name" value="ABC_tran_Xtn"/>
</dbReference>
<gene>
    <name evidence="7" type="ORF">DENIS_3747</name>
</gene>
<evidence type="ECO:0000313" key="8">
    <source>
        <dbReference type="Proteomes" id="UP000288096"/>
    </source>
</evidence>
<keyword evidence="3 7" id="KW-0067">ATP-binding</keyword>
<dbReference type="PROSITE" id="PS00211">
    <property type="entry name" value="ABC_TRANSPORTER_1"/>
    <property type="match status" value="1"/>
</dbReference>
<reference evidence="8" key="1">
    <citation type="submission" date="2017-11" db="EMBL/GenBank/DDBJ databases">
        <authorList>
            <person name="Watanabe M."/>
            <person name="Kojima H."/>
        </authorList>
    </citation>
    <scope>NUCLEOTIDE SEQUENCE [LARGE SCALE GENOMIC DNA]</scope>
    <source>
        <strain evidence="8">Tokyo 01</strain>
    </source>
</reference>
<keyword evidence="2" id="KW-0547">Nucleotide-binding</keyword>
<dbReference type="SMART" id="SM00382">
    <property type="entry name" value="AAA"/>
    <property type="match status" value="2"/>
</dbReference>
<evidence type="ECO:0000259" key="6">
    <source>
        <dbReference type="PROSITE" id="PS50893"/>
    </source>
</evidence>
<accession>A0A401G0M9</accession>
<keyword evidence="4" id="KW-0175">Coiled coil</keyword>